<keyword evidence="1" id="KW-0812">Transmembrane</keyword>
<evidence type="ECO:0008006" key="4">
    <source>
        <dbReference type="Google" id="ProtNLM"/>
    </source>
</evidence>
<evidence type="ECO:0000256" key="1">
    <source>
        <dbReference type="SAM" id="Phobius"/>
    </source>
</evidence>
<sequence length="77" mass="9125">MRNFKKFLYGLFFVIIPFVYVVGFITWGYFVSNNAIEESVTDILSILGISYFLGSIFWYFNMDRIEKVSNQIQEESK</sequence>
<proteinExistence type="predicted"/>
<accession>A0ABY4GW53</accession>
<gene>
    <name evidence="2" type="ORF">MUO14_17265</name>
</gene>
<feature type="transmembrane region" description="Helical" evidence="1">
    <location>
        <begin position="43"/>
        <end position="60"/>
    </location>
</feature>
<evidence type="ECO:0000313" key="3">
    <source>
        <dbReference type="Proteomes" id="UP000831880"/>
    </source>
</evidence>
<dbReference type="Proteomes" id="UP000831880">
    <property type="component" value="Chromosome"/>
</dbReference>
<keyword evidence="1" id="KW-1133">Transmembrane helix</keyword>
<keyword evidence="1" id="KW-0472">Membrane</keyword>
<feature type="transmembrane region" description="Helical" evidence="1">
    <location>
        <begin position="7"/>
        <end position="31"/>
    </location>
</feature>
<name>A0ABY4GW53_9BACI</name>
<evidence type="ECO:0000313" key="2">
    <source>
        <dbReference type="EMBL" id="UOQ92221.1"/>
    </source>
</evidence>
<dbReference type="RefSeq" id="WP_244751831.1">
    <property type="nucleotide sequence ID" value="NZ_CP095074.1"/>
</dbReference>
<dbReference type="EMBL" id="CP095074">
    <property type="protein sequence ID" value="UOQ92221.1"/>
    <property type="molecule type" value="Genomic_DNA"/>
</dbReference>
<keyword evidence="3" id="KW-1185">Reference proteome</keyword>
<reference evidence="2 3" key="1">
    <citation type="submission" date="2022-04" db="EMBL/GenBank/DDBJ databases">
        <title>Halobacillus sp. isolated from saltern.</title>
        <authorList>
            <person name="Won M."/>
            <person name="Lee C.-M."/>
            <person name="Woen H.-Y."/>
            <person name="Kwon S.-W."/>
        </authorList>
    </citation>
    <scope>NUCLEOTIDE SEQUENCE [LARGE SCALE GENOMIC DNA]</scope>
    <source>
        <strain evidence="2 3">SSTM10-2</strain>
    </source>
</reference>
<organism evidence="2 3">
    <name type="scientific">Halobacillus shinanisalinarum</name>
    <dbReference type="NCBI Taxonomy" id="2932258"/>
    <lineage>
        <taxon>Bacteria</taxon>
        <taxon>Bacillati</taxon>
        <taxon>Bacillota</taxon>
        <taxon>Bacilli</taxon>
        <taxon>Bacillales</taxon>
        <taxon>Bacillaceae</taxon>
        <taxon>Halobacillus</taxon>
    </lineage>
</organism>
<protein>
    <recommendedName>
        <fullName evidence="4">DUF485 domain-containing protein</fullName>
    </recommendedName>
</protein>